<organism evidence="21 22">
    <name type="scientific">Allopontixanthobacter confluentis</name>
    <dbReference type="NCBI Taxonomy" id="1849021"/>
    <lineage>
        <taxon>Bacteria</taxon>
        <taxon>Pseudomonadati</taxon>
        <taxon>Pseudomonadota</taxon>
        <taxon>Alphaproteobacteria</taxon>
        <taxon>Sphingomonadales</taxon>
        <taxon>Erythrobacteraceae</taxon>
        <taxon>Allopontixanthobacter</taxon>
    </lineage>
</organism>
<dbReference type="SMART" id="SM00448">
    <property type="entry name" value="REC"/>
    <property type="match status" value="1"/>
</dbReference>
<evidence type="ECO:0000256" key="3">
    <source>
        <dbReference type="ARBA" id="ARBA00012438"/>
    </source>
</evidence>
<dbReference type="Pfam" id="PF02518">
    <property type="entry name" value="HATPase_c"/>
    <property type="match status" value="1"/>
</dbReference>
<evidence type="ECO:0000313" key="21">
    <source>
        <dbReference type="EMBL" id="MXP13614.1"/>
    </source>
</evidence>
<feature type="transmembrane region" description="Helical" evidence="18">
    <location>
        <begin position="185"/>
        <end position="209"/>
    </location>
</feature>
<feature type="transmembrane region" description="Helical" evidence="18">
    <location>
        <begin position="93"/>
        <end position="111"/>
    </location>
</feature>
<dbReference type="CDD" id="cd17546">
    <property type="entry name" value="REC_hyHK_CKI1_RcsC-like"/>
    <property type="match status" value="1"/>
</dbReference>
<dbReference type="Gene3D" id="1.10.287.130">
    <property type="match status" value="1"/>
</dbReference>
<dbReference type="GO" id="GO:0005524">
    <property type="term" value="F:ATP binding"/>
    <property type="evidence" value="ECO:0007669"/>
    <property type="project" value="UniProtKB-KW"/>
</dbReference>
<evidence type="ECO:0000256" key="9">
    <source>
        <dbReference type="ARBA" id="ARBA00022777"/>
    </source>
</evidence>
<dbReference type="InterPro" id="IPR004358">
    <property type="entry name" value="Sig_transdc_His_kin-like_C"/>
</dbReference>
<evidence type="ECO:0000259" key="19">
    <source>
        <dbReference type="PROSITE" id="PS50109"/>
    </source>
</evidence>
<evidence type="ECO:0000313" key="22">
    <source>
        <dbReference type="Proteomes" id="UP000473531"/>
    </source>
</evidence>
<evidence type="ECO:0000256" key="15">
    <source>
        <dbReference type="ARBA" id="ARBA00068150"/>
    </source>
</evidence>
<evidence type="ECO:0000256" key="12">
    <source>
        <dbReference type="ARBA" id="ARBA00023012"/>
    </source>
</evidence>
<keyword evidence="17" id="KW-0175">Coiled coil</keyword>
<evidence type="ECO:0000256" key="17">
    <source>
        <dbReference type="SAM" id="Coils"/>
    </source>
</evidence>
<dbReference type="PANTHER" id="PTHR45339:SF1">
    <property type="entry name" value="HYBRID SIGNAL TRANSDUCTION HISTIDINE KINASE J"/>
    <property type="match status" value="1"/>
</dbReference>
<feature type="transmembrane region" description="Helical" evidence="18">
    <location>
        <begin position="246"/>
        <end position="279"/>
    </location>
</feature>
<keyword evidence="7 18" id="KW-0812">Transmembrane</keyword>
<keyword evidence="4" id="KW-1003">Cell membrane</keyword>
<dbReference type="CDD" id="cd16922">
    <property type="entry name" value="HATPase_EvgS-ArcB-TorS-like"/>
    <property type="match status" value="1"/>
</dbReference>
<keyword evidence="8" id="KW-0547">Nucleotide-binding</keyword>
<protein>
    <recommendedName>
        <fullName evidence="15">Sensory/regulatory protein RpfC</fullName>
        <ecNumber evidence="3">2.7.13.3</ecNumber>
    </recommendedName>
</protein>
<dbReference type="Gene3D" id="3.40.50.2300">
    <property type="match status" value="1"/>
</dbReference>
<feature type="transmembrane region" description="Helical" evidence="18">
    <location>
        <begin position="117"/>
        <end position="139"/>
    </location>
</feature>
<evidence type="ECO:0000256" key="2">
    <source>
        <dbReference type="ARBA" id="ARBA00004651"/>
    </source>
</evidence>
<evidence type="ECO:0000256" key="16">
    <source>
        <dbReference type="PROSITE-ProRule" id="PRU00169"/>
    </source>
</evidence>
<evidence type="ECO:0000256" key="5">
    <source>
        <dbReference type="ARBA" id="ARBA00022553"/>
    </source>
</evidence>
<evidence type="ECO:0000256" key="11">
    <source>
        <dbReference type="ARBA" id="ARBA00022989"/>
    </source>
</evidence>
<dbReference type="SUPFAM" id="SSF52172">
    <property type="entry name" value="CheY-like"/>
    <property type="match status" value="1"/>
</dbReference>
<dbReference type="Pfam" id="PF00072">
    <property type="entry name" value="Response_reg"/>
    <property type="match status" value="1"/>
</dbReference>
<accession>A0A6L7GEH6</accession>
<keyword evidence="6" id="KW-0808">Transferase</keyword>
<keyword evidence="11 18" id="KW-1133">Transmembrane helix</keyword>
<dbReference type="SUPFAM" id="SSF47384">
    <property type="entry name" value="Homodimeric domain of signal transducing histidine kinase"/>
    <property type="match status" value="1"/>
</dbReference>
<feature type="transmembrane region" description="Helical" evidence="18">
    <location>
        <begin position="70"/>
        <end position="88"/>
    </location>
</feature>
<evidence type="ECO:0000256" key="13">
    <source>
        <dbReference type="ARBA" id="ARBA00023136"/>
    </source>
</evidence>
<sequence length="820" mass="87900">MLWVRAISGCRRDTVRHAASGLMISKFLLGDHHAGAAQLRVNVSRLLLAALFFAVGNWLSFKLFSYDGRLAAIFGVNAIIIGVCCNHIDRRTVWLVVSCFAGNVLSNLVIGDAALTAIMLACGNALEISLVIVAIRKFCGPQPDISEYRDLGVLVLAGVMIPPLCGLIAGFALAAPGSFFNPAAWWQWCAAHGLLIPILSPATLIMMGWWRDRRLPRVGEIFEWCVVSAAVILVATLIFAQSSFPLLFLAFPVVLLAAFRGGLPGAAMAVATFATFATVATYHNMGPIALVQGDMRARLIVLQLFLGSAFSVGIPVVAVLSNRERIRQELREAKNSAEKAVAAKSEFLANMSHEIRTPMNGVIGFTELLLAGNLASGQRDHVEMIAESGRTMMRLLNDILDMAKIEAGQVTIQREPVNVRHRIASSFRLMEGVAQAKGLQMLLTVEDKIPAWIEADLLRLRQVVLNLVANAVKFTSCGSIVVRVCTEEAEAGPLLCVHVTDTGIGIPSDQISNIFGHFAQADASTARQYGGTGLGLSISNQLAEMMGGTLTCESELGVGSTFSLRIPLLPSEGIVEQVNPLADRDAADSSDNIVGAHILVAEDHDINQALIKAMLTQIGSTFGIASNGLEAIEMVTDAKQNGVPYDLVLMDVQMPFMDGLAATRRLRQDGHDPKTLPVIALTANAYADDIADCQAAGMQGHLAKPVRSRDLAQAVSRWVPRKSSKSAVIEPEIDAGLEARFSARKADTAAAIAMALRQGKFDRDSFAELAKLLHKISGTAEYFGQASLGAKSDEWIHGLQLADAKTGKAILEEALKSLSA</sequence>
<evidence type="ECO:0000256" key="14">
    <source>
        <dbReference type="ARBA" id="ARBA00064003"/>
    </source>
</evidence>
<keyword evidence="22" id="KW-1185">Reference proteome</keyword>
<dbReference type="GO" id="GO:0005886">
    <property type="term" value="C:plasma membrane"/>
    <property type="evidence" value="ECO:0007669"/>
    <property type="project" value="UniProtKB-SubCell"/>
</dbReference>
<gene>
    <name evidence="21" type="ORF">GRI44_02450</name>
</gene>
<dbReference type="PROSITE" id="PS50109">
    <property type="entry name" value="HIS_KIN"/>
    <property type="match status" value="1"/>
</dbReference>
<evidence type="ECO:0000256" key="4">
    <source>
        <dbReference type="ARBA" id="ARBA00022475"/>
    </source>
</evidence>
<feature type="modified residue" description="4-aspartylphosphate" evidence="16">
    <location>
        <position position="651"/>
    </location>
</feature>
<dbReference type="InterPro" id="IPR011006">
    <property type="entry name" value="CheY-like_superfamily"/>
</dbReference>
<dbReference type="SMART" id="SM00388">
    <property type="entry name" value="HisKA"/>
    <property type="match status" value="1"/>
</dbReference>
<dbReference type="Proteomes" id="UP000473531">
    <property type="component" value="Unassembled WGS sequence"/>
</dbReference>
<evidence type="ECO:0000256" key="18">
    <source>
        <dbReference type="SAM" id="Phobius"/>
    </source>
</evidence>
<dbReference type="FunFam" id="1.10.287.130:FF:000002">
    <property type="entry name" value="Two-component osmosensing histidine kinase"/>
    <property type="match status" value="1"/>
</dbReference>
<feature type="domain" description="Histidine kinase" evidence="19">
    <location>
        <begin position="350"/>
        <end position="570"/>
    </location>
</feature>
<dbReference type="PRINTS" id="PR00344">
    <property type="entry name" value="BCTRLSENSOR"/>
</dbReference>
<dbReference type="Pfam" id="PF00512">
    <property type="entry name" value="HisKA"/>
    <property type="match status" value="1"/>
</dbReference>
<dbReference type="PROSITE" id="PS50110">
    <property type="entry name" value="RESPONSE_REGULATORY"/>
    <property type="match status" value="1"/>
</dbReference>
<dbReference type="EC" id="2.7.13.3" evidence="3"/>
<dbReference type="FunFam" id="3.30.565.10:FF:000010">
    <property type="entry name" value="Sensor histidine kinase RcsC"/>
    <property type="match status" value="1"/>
</dbReference>
<keyword evidence="13 18" id="KW-0472">Membrane</keyword>
<feature type="transmembrane region" description="Helical" evidence="18">
    <location>
        <begin position="299"/>
        <end position="320"/>
    </location>
</feature>
<comment type="caution">
    <text evidence="21">The sequence shown here is derived from an EMBL/GenBank/DDBJ whole genome shotgun (WGS) entry which is preliminary data.</text>
</comment>
<evidence type="ECO:0000256" key="6">
    <source>
        <dbReference type="ARBA" id="ARBA00022679"/>
    </source>
</evidence>
<dbReference type="InterPro" id="IPR036097">
    <property type="entry name" value="HisK_dim/P_sf"/>
</dbReference>
<comment type="subcellular location">
    <subcellularLocation>
        <location evidence="2">Cell membrane</location>
        <topology evidence="2">Multi-pass membrane protein</topology>
    </subcellularLocation>
</comment>
<dbReference type="InterPro" id="IPR005467">
    <property type="entry name" value="His_kinase_dom"/>
</dbReference>
<feature type="transmembrane region" description="Helical" evidence="18">
    <location>
        <begin position="46"/>
        <end position="64"/>
    </location>
</feature>
<dbReference type="EMBL" id="WTYU01000001">
    <property type="protein sequence ID" value="MXP13614.1"/>
    <property type="molecule type" value="Genomic_DNA"/>
</dbReference>
<feature type="coiled-coil region" evidence="17">
    <location>
        <begin position="316"/>
        <end position="343"/>
    </location>
</feature>
<dbReference type="InterPro" id="IPR036890">
    <property type="entry name" value="HATPase_C_sf"/>
</dbReference>
<keyword evidence="10" id="KW-0067">ATP-binding</keyword>
<comment type="subunit">
    <text evidence="14">At low DSF concentrations, interacts with RpfF.</text>
</comment>
<dbReference type="CDD" id="cd00082">
    <property type="entry name" value="HisKA"/>
    <property type="match status" value="1"/>
</dbReference>
<evidence type="ECO:0000259" key="20">
    <source>
        <dbReference type="PROSITE" id="PS50110"/>
    </source>
</evidence>
<evidence type="ECO:0000256" key="7">
    <source>
        <dbReference type="ARBA" id="ARBA00022692"/>
    </source>
</evidence>
<dbReference type="InterPro" id="IPR007895">
    <property type="entry name" value="MASE1"/>
</dbReference>
<feature type="domain" description="Response regulatory" evidence="20">
    <location>
        <begin position="597"/>
        <end position="719"/>
    </location>
</feature>
<comment type="catalytic activity">
    <reaction evidence="1">
        <text>ATP + protein L-histidine = ADP + protein N-phospho-L-histidine.</text>
        <dbReference type="EC" id="2.7.13.3"/>
    </reaction>
</comment>
<keyword evidence="9" id="KW-0418">Kinase</keyword>
<dbReference type="InterPro" id="IPR003661">
    <property type="entry name" value="HisK_dim/P_dom"/>
</dbReference>
<keyword evidence="12" id="KW-0902">Two-component regulatory system</keyword>
<dbReference type="SMART" id="SM00387">
    <property type="entry name" value="HATPase_c"/>
    <property type="match status" value="1"/>
</dbReference>
<dbReference type="Pfam" id="PF05231">
    <property type="entry name" value="MASE1"/>
    <property type="match status" value="1"/>
</dbReference>
<reference evidence="21 22" key="1">
    <citation type="submission" date="2019-12" db="EMBL/GenBank/DDBJ databases">
        <title>Genomic-based taxomic classification of the family Erythrobacteraceae.</title>
        <authorList>
            <person name="Xu L."/>
        </authorList>
    </citation>
    <scope>NUCLEOTIDE SEQUENCE [LARGE SCALE GENOMIC DNA]</scope>
    <source>
        <strain evidence="21 22">KCTC 52259</strain>
    </source>
</reference>
<dbReference type="PANTHER" id="PTHR45339">
    <property type="entry name" value="HYBRID SIGNAL TRANSDUCTION HISTIDINE KINASE J"/>
    <property type="match status" value="1"/>
</dbReference>
<dbReference type="GO" id="GO:0000155">
    <property type="term" value="F:phosphorelay sensor kinase activity"/>
    <property type="evidence" value="ECO:0007669"/>
    <property type="project" value="InterPro"/>
</dbReference>
<dbReference type="AlphaFoldDB" id="A0A6L7GEH6"/>
<feature type="transmembrane region" description="Helical" evidence="18">
    <location>
        <begin position="221"/>
        <end position="240"/>
    </location>
</feature>
<dbReference type="Gene3D" id="3.30.565.10">
    <property type="entry name" value="Histidine kinase-like ATPase, C-terminal domain"/>
    <property type="match status" value="1"/>
</dbReference>
<evidence type="ECO:0000256" key="8">
    <source>
        <dbReference type="ARBA" id="ARBA00022741"/>
    </source>
</evidence>
<proteinExistence type="predicted"/>
<evidence type="ECO:0000256" key="1">
    <source>
        <dbReference type="ARBA" id="ARBA00000085"/>
    </source>
</evidence>
<feature type="transmembrane region" description="Helical" evidence="18">
    <location>
        <begin position="151"/>
        <end position="173"/>
    </location>
</feature>
<dbReference type="InterPro" id="IPR001789">
    <property type="entry name" value="Sig_transdc_resp-reg_receiver"/>
</dbReference>
<keyword evidence="5 16" id="KW-0597">Phosphoprotein</keyword>
<name>A0A6L7GEH6_9SPHN</name>
<dbReference type="SUPFAM" id="SSF55874">
    <property type="entry name" value="ATPase domain of HSP90 chaperone/DNA topoisomerase II/histidine kinase"/>
    <property type="match status" value="1"/>
</dbReference>
<evidence type="ECO:0000256" key="10">
    <source>
        <dbReference type="ARBA" id="ARBA00022840"/>
    </source>
</evidence>
<dbReference type="InterPro" id="IPR003594">
    <property type="entry name" value="HATPase_dom"/>
</dbReference>